<dbReference type="AlphaFoldDB" id="A0A9Q0K1J6"/>
<evidence type="ECO:0000256" key="4">
    <source>
        <dbReference type="ARBA" id="ARBA00022989"/>
    </source>
</evidence>
<evidence type="ECO:0000256" key="6">
    <source>
        <dbReference type="SAM" id="MobiDB-lite"/>
    </source>
</evidence>
<protein>
    <submittedName>
        <fullName evidence="8">Uncharacterized protein</fullName>
    </submittedName>
</protein>
<comment type="caution">
    <text evidence="8">The sequence shown here is derived from an EMBL/GenBank/DDBJ whole genome shotgun (WGS) entry which is preliminary data.</text>
</comment>
<reference evidence="8" key="1">
    <citation type="journal article" date="2023" name="Plant J.">
        <title>The genome of the king protea, Protea cynaroides.</title>
        <authorList>
            <person name="Chang J."/>
            <person name="Duong T.A."/>
            <person name="Schoeman C."/>
            <person name="Ma X."/>
            <person name="Roodt D."/>
            <person name="Barker N."/>
            <person name="Li Z."/>
            <person name="Van de Peer Y."/>
            <person name="Mizrachi E."/>
        </authorList>
    </citation>
    <scope>NUCLEOTIDE SEQUENCE</scope>
    <source>
        <tissue evidence="8">Young leaves</tissue>
    </source>
</reference>
<evidence type="ECO:0000313" key="9">
    <source>
        <dbReference type="Proteomes" id="UP001141806"/>
    </source>
</evidence>
<gene>
    <name evidence="8" type="ORF">NE237_020334</name>
</gene>
<feature type="compositionally biased region" description="Pro residues" evidence="6">
    <location>
        <begin position="39"/>
        <end position="54"/>
    </location>
</feature>
<feature type="transmembrane region" description="Helical" evidence="7">
    <location>
        <begin position="161"/>
        <end position="180"/>
    </location>
</feature>
<name>A0A9Q0K1J6_9MAGN</name>
<dbReference type="EMBL" id="JAMYWD010000009">
    <property type="protein sequence ID" value="KAJ4960424.1"/>
    <property type="molecule type" value="Genomic_DNA"/>
</dbReference>
<proteinExistence type="inferred from homology"/>
<dbReference type="InterPro" id="IPR007770">
    <property type="entry name" value="DMP"/>
</dbReference>
<dbReference type="PANTHER" id="PTHR31621:SF11">
    <property type="entry name" value="PROTEIN DMP8-RELATED"/>
    <property type="match status" value="1"/>
</dbReference>
<keyword evidence="9" id="KW-1185">Reference proteome</keyword>
<dbReference type="PANTHER" id="PTHR31621">
    <property type="entry name" value="PROTEIN DMP3"/>
    <property type="match status" value="1"/>
</dbReference>
<evidence type="ECO:0000256" key="5">
    <source>
        <dbReference type="ARBA" id="ARBA00023136"/>
    </source>
</evidence>
<dbReference type="GO" id="GO:0005737">
    <property type="term" value="C:cytoplasm"/>
    <property type="evidence" value="ECO:0007669"/>
    <property type="project" value="UniProtKB-ARBA"/>
</dbReference>
<keyword evidence="4 7" id="KW-1133">Transmembrane helix</keyword>
<dbReference type="Proteomes" id="UP001141806">
    <property type="component" value="Unassembled WGS sequence"/>
</dbReference>
<evidence type="ECO:0000256" key="2">
    <source>
        <dbReference type="ARBA" id="ARBA00008707"/>
    </source>
</evidence>
<evidence type="ECO:0000256" key="3">
    <source>
        <dbReference type="ARBA" id="ARBA00022692"/>
    </source>
</evidence>
<keyword evidence="5 7" id="KW-0472">Membrane</keyword>
<feature type="compositionally biased region" description="Low complexity" evidence="6">
    <location>
        <begin position="25"/>
        <end position="38"/>
    </location>
</feature>
<dbReference type="GO" id="GO:0010256">
    <property type="term" value="P:endomembrane system organization"/>
    <property type="evidence" value="ECO:0007669"/>
    <property type="project" value="TreeGrafter"/>
</dbReference>
<evidence type="ECO:0000313" key="8">
    <source>
        <dbReference type="EMBL" id="KAJ4960424.1"/>
    </source>
</evidence>
<evidence type="ECO:0000256" key="1">
    <source>
        <dbReference type="ARBA" id="ARBA00004141"/>
    </source>
</evidence>
<comment type="similarity">
    <text evidence="2">Belongs to the plant DMP1 protein family.</text>
</comment>
<comment type="subcellular location">
    <subcellularLocation>
        <location evidence="1">Membrane</location>
        <topology evidence="1">Multi-pass membrane protein</topology>
    </subcellularLocation>
</comment>
<feature type="transmembrane region" description="Helical" evidence="7">
    <location>
        <begin position="96"/>
        <end position="118"/>
    </location>
</feature>
<organism evidence="8 9">
    <name type="scientific">Protea cynaroides</name>
    <dbReference type="NCBI Taxonomy" id="273540"/>
    <lineage>
        <taxon>Eukaryota</taxon>
        <taxon>Viridiplantae</taxon>
        <taxon>Streptophyta</taxon>
        <taxon>Embryophyta</taxon>
        <taxon>Tracheophyta</taxon>
        <taxon>Spermatophyta</taxon>
        <taxon>Magnoliopsida</taxon>
        <taxon>Proteales</taxon>
        <taxon>Proteaceae</taxon>
        <taxon>Protea</taxon>
    </lineage>
</organism>
<keyword evidence="3 7" id="KW-0812">Transmembrane</keyword>
<dbReference type="GO" id="GO:0016020">
    <property type="term" value="C:membrane"/>
    <property type="evidence" value="ECO:0007669"/>
    <property type="project" value="UniProtKB-SubCell"/>
</dbReference>
<sequence>MDYQTDAGAIKKPLMPPQEQPIVLNITITQDQIQDQSQSPPPPPVNNTPPPPPSNVEINNPRLQDQIQSTQHPEGLVVPETGTGVSKQRMSFQSTLYKTSILVNFLPTGTLLAFEMLLPSVSGNGKCNGVSTFMIGSILALCATTCCFFHFTDSYRDGQKLYYGFVTFKGLMVFKAAVGVK</sequence>
<dbReference type="Pfam" id="PF05078">
    <property type="entry name" value="DUF679"/>
    <property type="match status" value="1"/>
</dbReference>
<accession>A0A9Q0K1J6</accession>
<feature type="region of interest" description="Disordered" evidence="6">
    <location>
        <begin position="1"/>
        <end position="60"/>
    </location>
</feature>
<feature type="transmembrane region" description="Helical" evidence="7">
    <location>
        <begin position="130"/>
        <end position="149"/>
    </location>
</feature>
<evidence type="ECO:0000256" key="7">
    <source>
        <dbReference type="SAM" id="Phobius"/>
    </source>
</evidence>